<dbReference type="RefSeq" id="WP_043580134.1">
    <property type="nucleotide sequence ID" value="NZ_CP142381.1"/>
</dbReference>
<dbReference type="Proteomes" id="UP000711178">
    <property type="component" value="Unassembled WGS sequence"/>
</dbReference>
<evidence type="ECO:0000313" key="1">
    <source>
        <dbReference type="EMBL" id="MBW8288718.1"/>
    </source>
</evidence>
<reference evidence="1 2" key="1">
    <citation type="submission" date="2021-05" db="EMBL/GenBank/DDBJ databases">
        <title>Draft Whole Genome Sequencing Of Biosensor Chromobacterium violaceum Strain CV026 Reveals A Regulatory RNA In Chromobacterium violaceum Phenotype Regulatory Network.</title>
        <authorList>
            <person name="Hong K.W."/>
            <person name="Chan K.G."/>
            <person name="Chang C.-Y."/>
        </authorList>
    </citation>
    <scope>NUCLEOTIDE SEQUENCE [LARGE SCALE GENOMIC DNA]</scope>
    <source>
        <strain evidence="1 2">ATCC 31532</strain>
    </source>
</reference>
<gene>
    <name evidence="1" type="ORF">KIF53_13870</name>
</gene>
<dbReference type="GeneID" id="89686327"/>
<keyword evidence="2" id="KW-1185">Reference proteome</keyword>
<sequence>MLSVQIYRNRNYPGVDDGVYAVSGRPAAGFLASLFEYRQHACQFCGYRSREFLEGEPLDDDYGNESPDNWLVLCHYCRATQHVGAALRAGAFWGVEKGRSQEAINRICRAMPRLARGGLGHNLELHLEQSVKLVESYMGGRGTVDNLATFFKVLMKNREDSYEETVKLLTRNGLRLIFPLSYRPDGVEALRRHDAAQSEG</sequence>
<comment type="caution">
    <text evidence="1">The sequence shown here is derived from an EMBL/GenBank/DDBJ whole genome shotgun (WGS) entry which is preliminary data.</text>
</comment>
<dbReference type="EMBL" id="JAHDTB010000011">
    <property type="protein sequence ID" value="MBW8288718.1"/>
    <property type="molecule type" value="Genomic_DNA"/>
</dbReference>
<accession>A0ABS7FHG3</accession>
<proteinExistence type="predicted"/>
<organism evidence="1 2">
    <name type="scientific">Chromobacterium subtsugae</name>
    <dbReference type="NCBI Taxonomy" id="251747"/>
    <lineage>
        <taxon>Bacteria</taxon>
        <taxon>Pseudomonadati</taxon>
        <taxon>Pseudomonadota</taxon>
        <taxon>Betaproteobacteria</taxon>
        <taxon>Neisseriales</taxon>
        <taxon>Chromobacteriaceae</taxon>
        <taxon>Chromobacterium</taxon>
    </lineage>
</organism>
<evidence type="ECO:0000313" key="2">
    <source>
        <dbReference type="Proteomes" id="UP000711178"/>
    </source>
</evidence>
<evidence type="ECO:0008006" key="3">
    <source>
        <dbReference type="Google" id="ProtNLM"/>
    </source>
</evidence>
<name>A0ABS7FHG3_9NEIS</name>
<protein>
    <recommendedName>
        <fullName evidence="3">Type IV secretion protein DotN</fullName>
    </recommendedName>
</protein>